<name>A0A6A3YFY0_9STRA</name>
<evidence type="ECO:0000313" key="3">
    <source>
        <dbReference type="Proteomes" id="UP000440367"/>
    </source>
</evidence>
<gene>
    <name evidence="2" type="ORF">PF002_g16747</name>
</gene>
<dbReference type="Proteomes" id="UP000440367">
    <property type="component" value="Unassembled WGS sequence"/>
</dbReference>
<proteinExistence type="predicted"/>
<evidence type="ECO:0000256" key="1">
    <source>
        <dbReference type="SAM" id="MobiDB-lite"/>
    </source>
</evidence>
<comment type="caution">
    <text evidence="2">The sequence shown here is derived from an EMBL/GenBank/DDBJ whole genome shotgun (WGS) entry which is preliminary data.</text>
</comment>
<organism evidence="2 3">
    <name type="scientific">Phytophthora fragariae</name>
    <dbReference type="NCBI Taxonomy" id="53985"/>
    <lineage>
        <taxon>Eukaryota</taxon>
        <taxon>Sar</taxon>
        <taxon>Stramenopiles</taxon>
        <taxon>Oomycota</taxon>
        <taxon>Peronosporomycetes</taxon>
        <taxon>Peronosporales</taxon>
        <taxon>Peronosporaceae</taxon>
        <taxon>Phytophthora</taxon>
    </lineage>
</organism>
<reference evidence="2 3" key="1">
    <citation type="submission" date="2018-08" db="EMBL/GenBank/DDBJ databases">
        <title>Genomic investigation of the strawberry pathogen Phytophthora fragariae indicates pathogenicity is determined by transcriptional variation in three key races.</title>
        <authorList>
            <person name="Adams T.M."/>
            <person name="Armitage A.D."/>
            <person name="Sobczyk M.K."/>
            <person name="Bates H.J."/>
            <person name="Dunwell J.M."/>
            <person name="Nellist C.F."/>
            <person name="Harrison R.J."/>
        </authorList>
    </citation>
    <scope>NUCLEOTIDE SEQUENCE [LARGE SCALE GENOMIC DNA]</scope>
    <source>
        <strain evidence="2 3">BC-1</strain>
    </source>
</reference>
<dbReference type="AlphaFoldDB" id="A0A6A3YFY0"/>
<feature type="region of interest" description="Disordered" evidence="1">
    <location>
        <begin position="1"/>
        <end position="101"/>
    </location>
</feature>
<protein>
    <submittedName>
        <fullName evidence="2">Uncharacterized protein</fullName>
    </submittedName>
</protein>
<accession>A0A6A3YFY0</accession>
<feature type="compositionally biased region" description="Acidic residues" evidence="1">
    <location>
        <begin position="76"/>
        <end position="88"/>
    </location>
</feature>
<sequence length="205" mass="21803">MKNGDVGVPENAVKNDDRTPGVPSTEPFVEEGPSVEYKSDEVATAPNDEDATFAQRERVVAAMTHSVDPVAHAELEDTTENPEEDTTKEDDAGSPPPHARLCALNELRDPGRDAPSVWANEASVCQNALVQSSIPRICMIRSESSDERDVGSGIGAMRNALAKMSTPQLSMVRCENSDERKVGGGGHIYEGPDLHGGGLVPVGRA</sequence>
<evidence type="ECO:0000313" key="2">
    <source>
        <dbReference type="EMBL" id="KAE9217602.1"/>
    </source>
</evidence>
<dbReference type="EMBL" id="QXGD01001005">
    <property type="protein sequence ID" value="KAE9217602.1"/>
    <property type="molecule type" value="Genomic_DNA"/>
</dbReference>